<feature type="compositionally biased region" description="Low complexity" evidence="1">
    <location>
        <begin position="23"/>
        <end position="43"/>
    </location>
</feature>
<keyword evidence="2" id="KW-0812">Transmembrane</keyword>
<gene>
    <name evidence="4" type="ORF">SAMN05414137_13041</name>
</gene>
<feature type="domain" description="LytR/CpsA/Psr regulator C-terminal" evidence="3">
    <location>
        <begin position="135"/>
        <end position="225"/>
    </location>
</feature>
<sequence>MGTRGKGGGRRRVDTPDAGAPMASREGSGTGSRAASRNGSRSASRARAKGRGRARGGTRSGPWLAAVAGFVAIAAVGGYLALHGGGAPSAAAQDAADSSASAAPPSISASAAPACAPEPADTAFATSGAKALPLDTRVTVLNGSGTFGQAEAVLNWMQNTEKFLRTSNGGPASHQATTTLVYAPNHADQARTLVAALGLPASALHGNGTARGARDPMVLTLGTDFRGVGKSFSHC</sequence>
<organism evidence="4 5">
    <name type="scientific">Streptacidiphilus jiangxiensis</name>
    <dbReference type="NCBI Taxonomy" id="235985"/>
    <lineage>
        <taxon>Bacteria</taxon>
        <taxon>Bacillati</taxon>
        <taxon>Actinomycetota</taxon>
        <taxon>Actinomycetes</taxon>
        <taxon>Kitasatosporales</taxon>
        <taxon>Streptomycetaceae</taxon>
        <taxon>Streptacidiphilus</taxon>
    </lineage>
</organism>
<protein>
    <submittedName>
        <fullName evidence="4">LytR cell envelope-related transcriptional attenuator</fullName>
    </submittedName>
</protein>
<keyword evidence="5" id="KW-1185">Reference proteome</keyword>
<feature type="compositionally biased region" description="Basic residues" evidence="1">
    <location>
        <begin position="44"/>
        <end position="56"/>
    </location>
</feature>
<name>A0A1H7YR87_STRJI</name>
<dbReference type="eggNOG" id="COG1316">
    <property type="taxonomic scope" value="Bacteria"/>
</dbReference>
<evidence type="ECO:0000313" key="5">
    <source>
        <dbReference type="Proteomes" id="UP000183015"/>
    </source>
</evidence>
<dbReference type="Proteomes" id="UP000183015">
    <property type="component" value="Unassembled WGS sequence"/>
</dbReference>
<reference evidence="5" key="1">
    <citation type="submission" date="2016-10" db="EMBL/GenBank/DDBJ databases">
        <authorList>
            <person name="Varghese N."/>
        </authorList>
    </citation>
    <scope>NUCLEOTIDE SEQUENCE [LARGE SCALE GENOMIC DNA]</scope>
    <source>
        <strain evidence="5">DSM 45096 / BCRC 16803 / CGMCC 4.1857 / CIP 109030 / JCM 12277 / KCTC 19219 / NBRC 100920 / 33214</strain>
    </source>
</reference>
<evidence type="ECO:0000259" key="3">
    <source>
        <dbReference type="Pfam" id="PF13399"/>
    </source>
</evidence>
<accession>A0A1H7YR87</accession>
<dbReference type="EMBL" id="FOAZ01000030">
    <property type="protein sequence ID" value="SEM48776.1"/>
    <property type="molecule type" value="Genomic_DNA"/>
</dbReference>
<dbReference type="AlphaFoldDB" id="A0A1H7YR87"/>
<dbReference type="STRING" id="235985.SAMN05414137_13041"/>
<proteinExistence type="predicted"/>
<dbReference type="Gene3D" id="3.30.70.2390">
    <property type="match status" value="1"/>
</dbReference>
<keyword evidence="2" id="KW-1133">Transmembrane helix</keyword>
<evidence type="ECO:0000256" key="1">
    <source>
        <dbReference type="SAM" id="MobiDB-lite"/>
    </source>
</evidence>
<dbReference type="InterPro" id="IPR027381">
    <property type="entry name" value="LytR/CpsA/Psr_C"/>
</dbReference>
<feature type="transmembrane region" description="Helical" evidence="2">
    <location>
        <begin position="63"/>
        <end position="82"/>
    </location>
</feature>
<feature type="region of interest" description="Disordered" evidence="1">
    <location>
        <begin position="1"/>
        <end position="60"/>
    </location>
</feature>
<evidence type="ECO:0000313" key="4">
    <source>
        <dbReference type="EMBL" id="SEM48776.1"/>
    </source>
</evidence>
<dbReference type="Pfam" id="PF13399">
    <property type="entry name" value="LytR_C"/>
    <property type="match status" value="1"/>
</dbReference>
<keyword evidence="2" id="KW-0472">Membrane</keyword>
<evidence type="ECO:0000256" key="2">
    <source>
        <dbReference type="SAM" id="Phobius"/>
    </source>
</evidence>